<keyword evidence="7" id="KW-0813">Transport</keyword>
<dbReference type="PRINTS" id="PR00949">
    <property type="entry name" value="TYPE3IMAPROT"/>
</dbReference>
<evidence type="ECO:0000256" key="7">
    <source>
        <dbReference type="RuleBase" id="RU364093"/>
    </source>
</evidence>
<comment type="similarity">
    <text evidence="2 7">Belongs to the FHIPEP (flagella/HR/invasion proteins export pore) family.</text>
</comment>
<keyword evidence="7" id="KW-1006">Bacterial flagellum protein export</keyword>
<dbReference type="InterPro" id="IPR042193">
    <property type="entry name" value="FHIPEP_3"/>
</dbReference>
<dbReference type="GO" id="GO:0009306">
    <property type="term" value="P:protein secretion"/>
    <property type="evidence" value="ECO:0007669"/>
    <property type="project" value="InterPro"/>
</dbReference>
<evidence type="ECO:0000256" key="3">
    <source>
        <dbReference type="ARBA" id="ARBA00022475"/>
    </source>
</evidence>
<feature type="transmembrane region" description="Helical" evidence="7">
    <location>
        <begin position="71"/>
        <end position="91"/>
    </location>
</feature>
<dbReference type="Pfam" id="PF00771">
    <property type="entry name" value="FHIPEP"/>
    <property type="match status" value="1"/>
</dbReference>
<keyword evidence="8" id="KW-0966">Cell projection</keyword>
<dbReference type="Proteomes" id="UP000671908">
    <property type="component" value="Chromosome"/>
</dbReference>
<keyword evidence="8" id="KW-0969">Cilium</keyword>
<dbReference type="NCBIfam" id="TIGR01398">
    <property type="entry name" value="FlhA"/>
    <property type="match status" value="1"/>
</dbReference>
<accession>A0A975F484</accession>
<feature type="transmembrane region" description="Helical" evidence="7">
    <location>
        <begin position="247"/>
        <end position="269"/>
    </location>
</feature>
<dbReference type="KEGG" id="tpav:HRQ91_06310"/>
<dbReference type="PANTHER" id="PTHR30161">
    <property type="entry name" value="FLAGELLAR EXPORT PROTEIN, MEMBRANE FLHA SUBUNIT-RELATED"/>
    <property type="match status" value="1"/>
</dbReference>
<dbReference type="Gene3D" id="3.40.50.12790">
    <property type="entry name" value="FHIPEP family, domain 4"/>
    <property type="match status" value="1"/>
</dbReference>
<comment type="subcellular location">
    <subcellularLocation>
        <location evidence="1 7">Cell membrane</location>
        <topology evidence="1 7">Multi-pass membrane protein</topology>
    </subcellularLocation>
</comment>
<dbReference type="Gene3D" id="3.40.30.60">
    <property type="entry name" value="FHIPEP family, domain 1"/>
    <property type="match status" value="1"/>
</dbReference>
<protein>
    <recommendedName>
        <fullName evidence="7">Flagellar biosynthesis protein FlhA</fullName>
    </recommendedName>
</protein>
<evidence type="ECO:0000256" key="2">
    <source>
        <dbReference type="ARBA" id="ARBA00008835"/>
    </source>
</evidence>
<evidence type="ECO:0000256" key="5">
    <source>
        <dbReference type="ARBA" id="ARBA00022989"/>
    </source>
</evidence>
<feature type="transmembrane region" description="Helical" evidence="7">
    <location>
        <begin position="118"/>
        <end position="137"/>
    </location>
</feature>
<name>A0A975F484_9SPIR</name>
<reference evidence="8 9" key="1">
    <citation type="journal article" date="2021" name="Microbiol. Resour. Announc.">
        <title>Complete Genome Sequences of Three Human Oral Treponema parvum Isolates.</title>
        <authorList>
            <person name="Zeng H."/>
            <person name="Watt R.M."/>
        </authorList>
    </citation>
    <scope>NUCLEOTIDE SEQUENCE [LARGE SCALE GENOMIC DNA]</scope>
    <source>
        <strain evidence="8 9">ATCC 700770</strain>
    </source>
</reference>
<dbReference type="EMBL" id="CP054142">
    <property type="protein sequence ID" value="QTQ14102.1"/>
    <property type="molecule type" value="Genomic_DNA"/>
</dbReference>
<dbReference type="AlphaFoldDB" id="A0A975F484"/>
<comment type="function">
    <text evidence="7">Required for formation of the rod structure of the flagellar apparatus. Together with FliI and FliH, may constitute the export apparatus of flagellin.</text>
</comment>
<dbReference type="PIRSF" id="PIRSF005419">
    <property type="entry name" value="FlhA"/>
    <property type="match status" value="1"/>
</dbReference>
<feature type="transmembrane region" description="Helical" evidence="7">
    <location>
        <begin position="40"/>
        <end position="59"/>
    </location>
</feature>
<dbReference type="GO" id="GO:0044780">
    <property type="term" value="P:bacterial-type flagellum assembly"/>
    <property type="evidence" value="ECO:0007669"/>
    <property type="project" value="InterPro"/>
</dbReference>
<feature type="transmembrane region" description="Helical" evidence="7">
    <location>
        <begin position="12"/>
        <end position="34"/>
    </location>
</feature>
<evidence type="ECO:0000313" key="8">
    <source>
        <dbReference type="EMBL" id="QTQ14102.1"/>
    </source>
</evidence>
<gene>
    <name evidence="7 8" type="primary">flhA</name>
    <name evidence="8" type="ORF">HRQ91_06310</name>
</gene>
<evidence type="ECO:0000256" key="6">
    <source>
        <dbReference type="ARBA" id="ARBA00023136"/>
    </source>
</evidence>
<dbReference type="GO" id="GO:0005886">
    <property type="term" value="C:plasma membrane"/>
    <property type="evidence" value="ECO:0007669"/>
    <property type="project" value="UniProtKB-SubCell"/>
</dbReference>
<evidence type="ECO:0000313" key="9">
    <source>
        <dbReference type="Proteomes" id="UP000671908"/>
    </source>
</evidence>
<keyword evidence="3 7" id="KW-1003">Cell membrane</keyword>
<keyword evidence="7" id="KW-0653">Protein transport</keyword>
<proteinExistence type="inferred from homology"/>
<evidence type="ECO:0000256" key="1">
    <source>
        <dbReference type="ARBA" id="ARBA00004651"/>
    </source>
</evidence>
<dbReference type="InterPro" id="IPR042194">
    <property type="entry name" value="FHIPEP_1"/>
</dbReference>
<dbReference type="RefSeq" id="WP_210118793.1">
    <property type="nucleotide sequence ID" value="NZ_CP054142.1"/>
</dbReference>
<keyword evidence="6 7" id="KW-0472">Membrane</keyword>
<dbReference type="InterPro" id="IPR042196">
    <property type="entry name" value="FHIPEP_4"/>
</dbReference>
<dbReference type="PANTHER" id="PTHR30161:SF1">
    <property type="entry name" value="FLAGELLAR BIOSYNTHESIS PROTEIN FLHA-RELATED"/>
    <property type="match status" value="1"/>
</dbReference>
<dbReference type="InterPro" id="IPR006301">
    <property type="entry name" value="FlhA"/>
</dbReference>
<keyword evidence="9" id="KW-1185">Reference proteome</keyword>
<feature type="transmembrane region" description="Helical" evidence="7">
    <location>
        <begin position="207"/>
        <end position="227"/>
    </location>
</feature>
<keyword evidence="4 7" id="KW-0812">Transmembrane</keyword>
<organism evidence="8 9">
    <name type="scientific">Treponema parvum</name>
    <dbReference type="NCBI Taxonomy" id="138851"/>
    <lineage>
        <taxon>Bacteria</taxon>
        <taxon>Pseudomonadati</taxon>
        <taxon>Spirochaetota</taxon>
        <taxon>Spirochaetia</taxon>
        <taxon>Spirochaetales</taxon>
        <taxon>Treponemataceae</taxon>
        <taxon>Treponema</taxon>
    </lineage>
</organism>
<evidence type="ECO:0000256" key="4">
    <source>
        <dbReference type="ARBA" id="ARBA00022692"/>
    </source>
</evidence>
<dbReference type="Gene3D" id="1.10.8.540">
    <property type="entry name" value="FHIPEP family, domain 3"/>
    <property type="match status" value="1"/>
</dbReference>
<dbReference type="InterPro" id="IPR001712">
    <property type="entry name" value="T3SS_FHIPEP"/>
</dbReference>
<sequence length="713" mass="78047">MANTRVVNLIDLMQKNIIAVAAIVVVLMLIIPLPAVLLDFFMAVNLGVSIIILLNVLYISKSSNFSSFPRVILFVTLFGLGINVSSTRLILTQGMKFNGRMVRAFSSFVVGGSGGNEGIVVGMVIFIILIVIQAIVITKGATRVSEVAARFALDSMNGKMFDVENEVNSGAITSEEAAKRKAEIRRESDFYSAMDGSSKFVSGNVKAGIFITVINLFAGVITGMVLRREPFQNAVTTYCRLTIGDGLLSQLPSLLLSFATGLIVTGSNTDEVLSAQVKREFSISGQVYCIGGGAMALLGFVPGMPWYILIPLGVACALSGYRLIRFDRQTREKKLAAEAAAKSGSQTGGSPEDVSPVVPLDPLSLELGYALIPLVDKEKGAELLERVVRIRREAALDLGLVVPSIRIIDNMTLEPSEYSFKIRGIEAGRSKIRLGYYMCMNTGGVTEEIQGEKTTDPAFGMPAVWVPEERRVEAERAGYAVVDPPTIIATHLTEIIKNHAAEILGRQEVAAIINKIKERNPVVVEEVILKGDRKDDNKFSYGEIEKILQGLLREQVSIRNMVVILETIANYVSITHNPWILIEKVREALGLQICMQYADSKRTLSVMNLSQKLSEKLLEHKVEPPDLSRPFVAFDPVDGRKWIRSISDAFVAMQNRNLMPIVLCASEVRQLVKTSTEREIPGLIVLSINEVMAAGNSINLEVLGEINEVEDVR</sequence>
<feature type="transmembrane region" description="Helical" evidence="7">
    <location>
        <begin position="281"/>
        <end position="300"/>
    </location>
</feature>
<keyword evidence="8" id="KW-0282">Flagellum</keyword>
<keyword evidence="5 7" id="KW-1133">Transmembrane helix</keyword>
<keyword evidence="7" id="KW-1005">Bacterial flagellum biogenesis</keyword>